<proteinExistence type="predicted"/>
<dbReference type="Proteomes" id="UP000327044">
    <property type="component" value="Unassembled WGS sequence"/>
</dbReference>
<reference evidence="3 4" key="2">
    <citation type="journal article" date="2018" name="Elife">
        <title>Firefly genomes illuminate parallel origins of bioluminescence in beetles.</title>
        <authorList>
            <person name="Fallon T.R."/>
            <person name="Lower S.E."/>
            <person name="Chang C.H."/>
            <person name="Bessho-Uehara M."/>
            <person name="Martin G.J."/>
            <person name="Bewick A.J."/>
            <person name="Behringer M."/>
            <person name="Debat H.J."/>
            <person name="Wong I."/>
            <person name="Day J.C."/>
            <person name="Suvorov A."/>
            <person name="Silva C.J."/>
            <person name="Stanger-Hall K.F."/>
            <person name="Hall D.W."/>
            <person name="Schmitz R.J."/>
            <person name="Nelson D.R."/>
            <person name="Lewis S.M."/>
            <person name="Shigenobu S."/>
            <person name="Bybee S.M."/>
            <person name="Larracuente A.M."/>
            <person name="Oba Y."/>
            <person name="Weng J.K."/>
        </authorList>
    </citation>
    <scope>NUCLEOTIDE SEQUENCE [LARGE SCALE GENOMIC DNA]</scope>
    <source>
        <strain evidence="3">1611_PpyrPB1</strain>
        <tissue evidence="3">Whole body</tissue>
    </source>
</reference>
<keyword evidence="4" id="KW-1185">Reference proteome</keyword>
<reference evidence="2" key="1">
    <citation type="journal article" date="2016" name="Sci. Rep.">
        <title>Molecular characterization of firefly nuptial gifts: a multi-omics approach sheds light on postcopulatory sexual selection.</title>
        <authorList>
            <person name="Al-Wathiqui N."/>
            <person name="Fallon T.R."/>
            <person name="South A."/>
            <person name="Weng J.K."/>
            <person name="Lewis S.M."/>
        </authorList>
    </citation>
    <scope>NUCLEOTIDE SEQUENCE</scope>
</reference>
<dbReference type="Pfam" id="PF07258">
    <property type="entry name" value="COMM_domain"/>
    <property type="match status" value="1"/>
</dbReference>
<dbReference type="InterPro" id="IPR047155">
    <property type="entry name" value="COMMD4/6/7/8"/>
</dbReference>
<evidence type="ECO:0000313" key="4">
    <source>
        <dbReference type="Proteomes" id="UP000327044"/>
    </source>
</evidence>
<reference evidence="3" key="3">
    <citation type="submission" date="2019-08" db="EMBL/GenBank/DDBJ databases">
        <authorList>
            <consortium name="Photinus pyralis genome working group"/>
            <person name="Fallon T.R."/>
            <person name="Sander Lower S.E."/>
            <person name="Weng J.-K."/>
        </authorList>
    </citation>
    <scope>NUCLEOTIDE SEQUENCE</scope>
    <source>
        <strain evidence="3">1611_PpyrPB1</strain>
        <tissue evidence="3">Whole body</tissue>
    </source>
</reference>
<feature type="domain" description="COMM" evidence="1">
    <location>
        <begin position="109"/>
        <end position="176"/>
    </location>
</feature>
<organism evidence="2">
    <name type="scientific">Photinus pyralis</name>
    <name type="common">Common eastern firefly</name>
    <name type="synonym">Lampyris pyralis</name>
    <dbReference type="NCBI Taxonomy" id="7054"/>
    <lineage>
        <taxon>Eukaryota</taxon>
        <taxon>Metazoa</taxon>
        <taxon>Ecdysozoa</taxon>
        <taxon>Arthropoda</taxon>
        <taxon>Hexapoda</taxon>
        <taxon>Insecta</taxon>
        <taxon>Pterygota</taxon>
        <taxon>Neoptera</taxon>
        <taxon>Endopterygota</taxon>
        <taxon>Coleoptera</taxon>
        <taxon>Polyphaga</taxon>
        <taxon>Elateriformia</taxon>
        <taxon>Elateroidea</taxon>
        <taxon>Lampyridae</taxon>
        <taxon>Lampyrinae</taxon>
        <taxon>Photinus</taxon>
    </lineage>
</organism>
<gene>
    <name evidence="3" type="ORF">PPYR_11512</name>
</gene>
<name>A0A1Y1L9K7_PHOPY</name>
<dbReference type="AlphaFoldDB" id="A0A1Y1L9K7"/>
<dbReference type="InterPro" id="IPR017920">
    <property type="entry name" value="COMM"/>
</dbReference>
<dbReference type="EMBL" id="GEZM01064890">
    <property type="protein sequence ID" value="JAV68615.1"/>
    <property type="molecule type" value="Transcribed_RNA"/>
</dbReference>
<evidence type="ECO:0000313" key="3">
    <source>
        <dbReference type="EMBL" id="KAB0794673.1"/>
    </source>
</evidence>
<sequence length="176" mass="20705">MATSFSKIPNADVLYHFIHHCVDELVAQTNTSFNFDEVEWAKEDQTAAKNFIQHLYKANISNHSQELTLNHLNLAPQLARQIEECYNIRRNDIFQVVLRDEVRKGSKDVVENIDWKLKWIMGSSKLDTLREPFLQVDLHCFKKQNDVRNTFNFEMNLDQVNRLIHDLEQALVAYQS</sequence>
<dbReference type="PANTHER" id="PTHR16231">
    <property type="entry name" value="COMM DOMAIN-CONTAINING PROTEIN 4-8 FAMILY MEMBER"/>
    <property type="match status" value="1"/>
</dbReference>
<accession>A0A1Y1L9K7</accession>
<evidence type="ECO:0000313" key="2">
    <source>
        <dbReference type="EMBL" id="JAV68615.1"/>
    </source>
</evidence>
<dbReference type="PANTHER" id="PTHR16231:SF0">
    <property type="entry name" value="COMM DOMAIN-CONTAINING PROTEIN 8"/>
    <property type="match status" value="1"/>
</dbReference>
<evidence type="ECO:0000259" key="1">
    <source>
        <dbReference type="PROSITE" id="PS51269"/>
    </source>
</evidence>
<dbReference type="InParanoid" id="A0A1Y1L9K7"/>
<dbReference type="PROSITE" id="PS51269">
    <property type="entry name" value="COMM"/>
    <property type="match status" value="1"/>
</dbReference>
<protein>
    <recommendedName>
        <fullName evidence="1">COMM domain-containing protein</fullName>
    </recommendedName>
</protein>
<dbReference type="OrthoDB" id="64318at2759"/>
<dbReference type="EMBL" id="VVIM01000008">
    <property type="protein sequence ID" value="KAB0794673.1"/>
    <property type="molecule type" value="Genomic_DNA"/>
</dbReference>